<evidence type="ECO:0000256" key="8">
    <source>
        <dbReference type="ARBA" id="ARBA00030803"/>
    </source>
</evidence>
<keyword evidence="4 9" id="KW-0812">Transmembrane</keyword>
<evidence type="ECO:0000256" key="2">
    <source>
        <dbReference type="ARBA" id="ARBA00004236"/>
    </source>
</evidence>
<feature type="transmembrane region" description="Helical" evidence="9">
    <location>
        <begin position="96"/>
        <end position="117"/>
    </location>
</feature>
<evidence type="ECO:0000256" key="3">
    <source>
        <dbReference type="ARBA" id="ARBA00022475"/>
    </source>
</evidence>
<dbReference type="InterPro" id="IPR051474">
    <property type="entry name" value="Anti-sigma-K/W_factor"/>
</dbReference>
<dbReference type="GO" id="GO:0005886">
    <property type="term" value="C:plasma membrane"/>
    <property type="evidence" value="ECO:0007669"/>
    <property type="project" value="UniProtKB-SubCell"/>
</dbReference>
<organism evidence="11 12">
    <name type="scientific">Pseudomonas oryzihabitans</name>
    <dbReference type="NCBI Taxonomy" id="47885"/>
    <lineage>
        <taxon>Bacteria</taxon>
        <taxon>Pseudomonadati</taxon>
        <taxon>Pseudomonadota</taxon>
        <taxon>Gammaproteobacteria</taxon>
        <taxon>Pseudomonadales</taxon>
        <taxon>Pseudomonadaceae</taxon>
        <taxon>Pseudomonas</taxon>
    </lineage>
</organism>
<keyword evidence="6 9" id="KW-0472">Membrane</keyword>
<protein>
    <recommendedName>
        <fullName evidence="8">Regulator of SigK</fullName>
    </recommendedName>
    <alternativeName>
        <fullName evidence="7">Sigma-K anti-sigma factor RskA</fullName>
    </alternativeName>
</protein>
<dbReference type="EMBL" id="CP022198">
    <property type="protein sequence ID" value="AXA67041.1"/>
    <property type="molecule type" value="Genomic_DNA"/>
</dbReference>
<keyword evidence="5 9" id="KW-1133">Transmembrane helix</keyword>
<evidence type="ECO:0000313" key="11">
    <source>
        <dbReference type="EMBL" id="AXA67041.1"/>
    </source>
</evidence>
<proteinExistence type="predicted"/>
<accession>A0A2Z5ACI5</accession>
<feature type="domain" description="Anti-sigma K factor RskA C-terminal" evidence="10">
    <location>
        <begin position="103"/>
        <end position="226"/>
    </location>
</feature>
<sequence>MNDKEIPPSERQALLVAEYALGVLSAEERLQVEELVRQDPEHQAQLAAWQRHFADWLNEFPVVEPPAHVWQGIQQRLFPTEEPAASPGRRWNNPRLWRWTTGLALAATLVLALLVLVRPVQVAAPALLARLEQSNGSLAFSVTLQGDGRQLLFVPTGKPDWPDRSAEAWIITTDGKPHSLGLLDDAKGVTLPVPAGLASALTPGTVLAVSLEPPAGSPTGLPTGPVIAQGKIIAL</sequence>
<gene>
    <name evidence="11" type="ORF">CE139_14865</name>
</gene>
<evidence type="ECO:0000256" key="6">
    <source>
        <dbReference type="ARBA" id="ARBA00023136"/>
    </source>
</evidence>
<dbReference type="InterPro" id="IPR041916">
    <property type="entry name" value="Anti_sigma_zinc_sf"/>
</dbReference>
<reference evidence="11 12" key="1">
    <citation type="submission" date="2017-06" db="EMBL/GenBank/DDBJ databases">
        <title>Evolution towards high GC content and high-temperature stress adaptation in endophytic Pseudomonas oryzihabitans impacted its plant-growth promoting traits.</title>
        <authorList>
            <person name="Nascimento F.X."/>
        </authorList>
    </citation>
    <scope>NUCLEOTIDE SEQUENCE [LARGE SCALE GENOMIC DNA]</scope>
    <source>
        <strain evidence="11 12">MS8</strain>
    </source>
</reference>
<dbReference type="PANTHER" id="PTHR37461">
    <property type="entry name" value="ANTI-SIGMA-K FACTOR RSKA"/>
    <property type="match status" value="1"/>
</dbReference>
<dbReference type="InterPro" id="IPR018764">
    <property type="entry name" value="RskA_C"/>
</dbReference>
<evidence type="ECO:0000259" key="10">
    <source>
        <dbReference type="Pfam" id="PF10099"/>
    </source>
</evidence>
<dbReference type="GO" id="GO:0016989">
    <property type="term" value="F:sigma factor antagonist activity"/>
    <property type="evidence" value="ECO:0007669"/>
    <property type="project" value="TreeGrafter"/>
</dbReference>
<dbReference type="RefSeq" id="WP_208691260.1">
    <property type="nucleotide sequence ID" value="NZ_CP022198.1"/>
</dbReference>
<comment type="subcellular location">
    <subcellularLocation>
        <location evidence="2">Cell membrane</location>
    </subcellularLocation>
    <subcellularLocation>
        <location evidence="1">Membrane</location>
        <topology evidence="1">Single-pass membrane protein</topology>
    </subcellularLocation>
</comment>
<dbReference type="GO" id="GO:0006417">
    <property type="term" value="P:regulation of translation"/>
    <property type="evidence" value="ECO:0007669"/>
    <property type="project" value="TreeGrafter"/>
</dbReference>
<dbReference type="AlphaFoldDB" id="A0A2Z5ACI5"/>
<dbReference type="Gene3D" id="1.10.10.1320">
    <property type="entry name" value="Anti-sigma factor, zinc-finger domain"/>
    <property type="match status" value="1"/>
</dbReference>
<keyword evidence="3" id="KW-1003">Cell membrane</keyword>
<dbReference type="Proteomes" id="UP000250579">
    <property type="component" value="Chromosome"/>
</dbReference>
<name>A0A2Z5ACI5_9PSED</name>
<evidence type="ECO:0000256" key="1">
    <source>
        <dbReference type="ARBA" id="ARBA00004167"/>
    </source>
</evidence>
<evidence type="ECO:0000313" key="12">
    <source>
        <dbReference type="Proteomes" id="UP000250579"/>
    </source>
</evidence>
<evidence type="ECO:0000256" key="7">
    <source>
        <dbReference type="ARBA" id="ARBA00029829"/>
    </source>
</evidence>
<evidence type="ECO:0000256" key="5">
    <source>
        <dbReference type="ARBA" id="ARBA00022989"/>
    </source>
</evidence>
<dbReference type="PANTHER" id="PTHR37461:SF1">
    <property type="entry name" value="ANTI-SIGMA-K FACTOR RSKA"/>
    <property type="match status" value="1"/>
</dbReference>
<dbReference type="Pfam" id="PF10099">
    <property type="entry name" value="RskA_C"/>
    <property type="match status" value="1"/>
</dbReference>
<evidence type="ECO:0000256" key="4">
    <source>
        <dbReference type="ARBA" id="ARBA00022692"/>
    </source>
</evidence>
<evidence type="ECO:0000256" key="9">
    <source>
        <dbReference type="SAM" id="Phobius"/>
    </source>
</evidence>